<dbReference type="EnsemblProtists" id="EOD17564">
    <property type="protein sequence ID" value="EOD17564"/>
    <property type="gene ID" value="EMIHUDRAFT_118532"/>
</dbReference>
<dbReference type="Gene3D" id="3.20.20.220">
    <property type="match status" value="1"/>
</dbReference>
<reference evidence="2" key="2">
    <citation type="submission" date="2024-10" db="UniProtKB">
        <authorList>
            <consortium name="EnsemblProtists"/>
        </authorList>
    </citation>
    <scope>IDENTIFICATION</scope>
</reference>
<dbReference type="InterPro" id="IPR029041">
    <property type="entry name" value="FAD-linked_oxidoreductase-like"/>
</dbReference>
<name>A0A0D3J229_EMIH1</name>
<organism evidence="2 3">
    <name type="scientific">Emiliania huxleyi (strain CCMP1516)</name>
    <dbReference type="NCBI Taxonomy" id="280463"/>
    <lineage>
        <taxon>Eukaryota</taxon>
        <taxon>Haptista</taxon>
        <taxon>Haptophyta</taxon>
        <taxon>Prymnesiophyceae</taxon>
        <taxon>Isochrysidales</taxon>
        <taxon>Noelaerhabdaceae</taxon>
        <taxon>Emiliania</taxon>
    </lineage>
</organism>
<dbReference type="KEGG" id="ehx:EMIHUDRAFT_118532"/>
<dbReference type="AlphaFoldDB" id="A0A0D3J229"/>
<proteinExistence type="predicted"/>
<evidence type="ECO:0008006" key="4">
    <source>
        <dbReference type="Google" id="ProtNLM"/>
    </source>
</evidence>
<keyword evidence="1" id="KW-0560">Oxidoreductase</keyword>
<evidence type="ECO:0000313" key="3">
    <source>
        <dbReference type="Proteomes" id="UP000013827"/>
    </source>
</evidence>
<dbReference type="GO" id="GO:0016491">
    <property type="term" value="F:oxidoreductase activity"/>
    <property type="evidence" value="ECO:0007669"/>
    <property type="project" value="UniProtKB-KW"/>
</dbReference>
<dbReference type="eggNOG" id="ENOG502SA84">
    <property type="taxonomic scope" value="Eukaryota"/>
</dbReference>
<protein>
    <recommendedName>
        <fullName evidence="4">Methylenetetrahydrofolate reductase (NAD(P)H)</fullName>
    </recommendedName>
</protein>
<evidence type="ECO:0000256" key="1">
    <source>
        <dbReference type="ARBA" id="ARBA00023002"/>
    </source>
</evidence>
<dbReference type="HOGENOM" id="CLU_081788_0_0_1"/>
<sequence>MRLSLEVLPTKLLGSGTSSLTTSLLALVPRGTRVYLPSLPGDAPAAMGAALAHLHASAPHVEPVPHIAASRVPSEAELLRRLDSWQEACSNQLSEAHGKRCPQPVCVLVVRGDEGAHDTAAHGNPASPRPSGGPFATTLDLLESGALARRGVETVGLCGHPEGIGATVSTGEGIVHLKGKTAALRRAGQQPRIVTQICFDAERATGFVDALRAAEEEAPVSLGLVGPAKAQLLQRMALQCGVRPPPPATEPSELLERVAVWQRLRGQRHGAEAIHIYPFGGLRTTLQWLLRVEGEGVIGLAPPLEAGAKLWAGHE</sequence>
<dbReference type="Proteomes" id="UP000013827">
    <property type="component" value="Unassembled WGS sequence"/>
</dbReference>
<dbReference type="GeneID" id="17263713"/>
<dbReference type="SUPFAM" id="SSF51730">
    <property type="entry name" value="FAD-linked oxidoreductase"/>
    <property type="match status" value="1"/>
</dbReference>
<evidence type="ECO:0000313" key="2">
    <source>
        <dbReference type="EnsemblProtists" id="EOD17564"/>
    </source>
</evidence>
<accession>A0A0D3J229</accession>
<dbReference type="PaxDb" id="2903-EOD17564"/>
<dbReference type="RefSeq" id="XP_005769993.1">
    <property type="nucleotide sequence ID" value="XM_005769936.1"/>
</dbReference>
<reference evidence="3" key="1">
    <citation type="journal article" date="2013" name="Nature">
        <title>Pan genome of the phytoplankton Emiliania underpins its global distribution.</title>
        <authorList>
            <person name="Read B.A."/>
            <person name="Kegel J."/>
            <person name="Klute M.J."/>
            <person name="Kuo A."/>
            <person name="Lefebvre S.C."/>
            <person name="Maumus F."/>
            <person name="Mayer C."/>
            <person name="Miller J."/>
            <person name="Monier A."/>
            <person name="Salamov A."/>
            <person name="Young J."/>
            <person name="Aguilar M."/>
            <person name="Claverie J.M."/>
            <person name="Frickenhaus S."/>
            <person name="Gonzalez K."/>
            <person name="Herman E.K."/>
            <person name="Lin Y.C."/>
            <person name="Napier J."/>
            <person name="Ogata H."/>
            <person name="Sarno A.F."/>
            <person name="Shmutz J."/>
            <person name="Schroeder D."/>
            <person name="de Vargas C."/>
            <person name="Verret F."/>
            <person name="von Dassow P."/>
            <person name="Valentin K."/>
            <person name="Van de Peer Y."/>
            <person name="Wheeler G."/>
            <person name="Dacks J.B."/>
            <person name="Delwiche C.F."/>
            <person name="Dyhrman S.T."/>
            <person name="Glockner G."/>
            <person name="John U."/>
            <person name="Richards T."/>
            <person name="Worden A.Z."/>
            <person name="Zhang X."/>
            <person name="Grigoriev I.V."/>
            <person name="Allen A.E."/>
            <person name="Bidle K."/>
            <person name="Borodovsky M."/>
            <person name="Bowler C."/>
            <person name="Brownlee C."/>
            <person name="Cock J.M."/>
            <person name="Elias M."/>
            <person name="Gladyshev V.N."/>
            <person name="Groth M."/>
            <person name="Guda C."/>
            <person name="Hadaegh A."/>
            <person name="Iglesias-Rodriguez M.D."/>
            <person name="Jenkins J."/>
            <person name="Jones B.M."/>
            <person name="Lawson T."/>
            <person name="Leese F."/>
            <person name="Lindquist E."/>
            <person name="Lobanov A."/>
            <person name="Lomsadze A."/>
            <person name="Malik S.B."/>
            <person name="Marsh M.E."/>
            <person name="Mackinder L."/>
            <person name="Mock T."/>
            <person name="Mueller-Roeber B."/>
            <person name="Pagarete A."/>
            <person name="Parker M."/>
            <person name="Probert I."/>
            <person name="Quesneville H."/>
            <person name="Raines C."/>
            <person name="Rensing S.A."/>
            <person name="Riano-Pachon D.M."/>
            <person name="Richier S."/>
            <person name="Rokitta S."/>
            <person name="Shiraiwa Y."/>
            <person name="Soanes D.M."/>
            <person name="van der Giezen M."/>
            <person name="Wahlund T.M."/>
            <person name="Williams B."/>
            <person name="Wilson W."/>
            <person name="Wolfe G."/>
            <person name="Wurch L.L."/>
        </authorList>
    </citation>
    <scope>NUCLEOTIDE SEQUENCE</scope>
</reference>
<keyword evidence="3" id="KW-1185">Reference proteome</keyword>